<dbReference type="KEGG" id="huw:FPZ11_09800"/>
<name>A0A5B8M5Z0_9MICO</name>
<keyword evidence="3" id="KW-1185">Reference proteome</keyword>
<evidence type="ECO:0000313" key="2">
    <source>
        <dbReference type="EMBL" id="QDZ15022.1"/>
    </source>
</evidence>
<protein>
    <submittedName>
        <fullName evidence="2">Uncharacterized protein</fullName>
    </submittedName>
</protein>
<dbReference type="AlphaFoldDB" id="A0A5B8M5Z0"/>
<organism evidence="2 3">
    <name type="scientific">Humibacter ginsenosidimutans</name>
    <dbReference type="NCBI Taxonomy" id="2599293"/>
    <lineage>
        <taxon>Bacteria</taxon>
        <taxon>Bacillati</taxon>
        <taxon>Actinomycetota</taxon>
        <taxon>Actinomycetes</taxon>
        <taxon>Micrococcales</taxon>
        <taxon>Microbacteriaceae</taxon>
        <taxon>Humibacter</taxon>
    </lineage>
</organism>
<evidence type="ECO:0000313" key="3">
    <source>
        <dbReference type="Proteomes" id="UP000320216"/>
    </source>
</evidence>
<dbReference type="OrthoDB" id="9848575at2"/>
<proteinExistence type="predicted"/>
<feature type="region of interest" description="Disordered" evidence="1">
    <location>
        <begin position="1"/>
        <end position="21"/>
    </location>
</feature>
<evidence type="ECO:0000256" key="1">
    <source>
        <dbReference type="SAM" id="MobiDB-lite"/>
    </source>
</evidence>
<sequence>MLGRAARVASEETAADPHPNRRTWAGVGDREAGRVDAYLTLETLTVRGLDQDWFLNAWSTFEPGGGNDMWLRDYEKKTLSGRRAVSGRDFMQAPADDSGNRQLTETYRAVLFTPVLSTVLLMSIITKDLGVFEDIVGYGDTIADTFTFSNVRSAA</sequence>
<accession>A0A5B8M5Z0</accession>
<dbReference type="EMBL" id="CP042305">
    <property type="protein sequence ID" value="QDZ15022.1"/>
    <property type="molecule type" value="Genomic_DNA"/>
</dbReference>
<gene>
    <name evidence="2" type="ORF">FPZ11_09800</name>
</gene>
<reference evidence="2 3" key="1">
    <citation type="submission" date="2019-07" db="EMBL/GenBank/DDBJ databases">
        <title>Full genome sequence of Humibacter sp. WJ7-1.</title>
        <authorList>
            <person name="Im W.-T."/>
        </authorList>
    </citation>
    <scope>NUCLEOTIDE SEQUENCE [LARGE SCALE GENOMIC DNA]</scope>
    <source>
        <strain evidence="2 3">WJ7-1</strain>
    </source>
</reference>
<dbReference type="Proteomes" id="UP000320216">
    <property type="component" value="Chromosome"/>
</dbReference>